<dbReference type="GO" id="GO:0043495">
    <property type="term" value="F:protein-membrane adaptor activity"/>
    <property type="evidence" value="ECO:0007669"/>
    <property type="project" value="TreeGrafter"/>
</dbReference>
<feature type="domain" description="SUN" evidence="8">
    <location>
        <begin position="246"/>
        <end position="407"/>
    </location>
</feature>
<keyword evidence="4 7" id="KW-0472">Membrane</keyword>
<organism evidence="9 10">
    <name type="scientific">Podarcis lilfordi</name>
    <name type="common">Lilford's wall lizard</name>
    <dbReference type="NCBI Taxonomy" id="74358"/>
    <lineage>
        <taxon>Eukaryota</taxon>
        <taxon>Metazoa</taxon>
        <taxon>Chordata</taxon>
        <taxon>Craniata</taxon>
        <taxon>Vertebrata</taxon>
        <taxon>Euteleostomi</taxon>
        <taxon>Lepidosauria</taxon>
        <taxon>Squamata</taxon>
        <taxon>Bifurcata</taxon>
        <taxon>Unidentata</taxon>
        <taxon>Episquamata</taxon>
        <taxon>Laterata</taxon>
        <taxon>Lacertibaenia</taxon>
        <taxon>Lacertidae</taxon>
        <taxon>Podarcis</taxon>
    </lineage>
</organism>
<evidence type="ECO:0000256" key="5">
    <source>
        <dbReference type="ARBA" id="ARBA00037816"/>
    </source>
</evidence>
<evidence type="ECO:0000259" key="8">
    <source>
        <dbReference type="PROSITE" id="PS51469"/>
    </source>
</evidence>
<evidence type="ECO:0000256" key="7">
    <source>
        <dbReference type="SAM" id="Phobius"/>
    </source>
</evidence>
<sequence>MYRIPKSSGSIYSTEDSNEANNGCNNETSDSDTQQLLESLSQGKKSPCSCTNSHPLFSHKGKNVQCPCPPKKSFTRLICNLIGLSLITPFCLVKRVCITLSRASSAQKVVSWVTLFLLFFGATYMGLFDGNKFQIFGEEWRDFSICDLIQGETQDLRSLIKANNILERKALEIAPLKEQVNKLQLRLHDVRSGMKDIAHHAVSKVLEGYTSKGITRWSIEKMLKKLMEKLDEDDVQMPDYALKSAGANIVQSRTTRSYHHDGGKYFWMSFVMLPFVRSPDVILEPNYHPGNCWSFPGNQGEVVVRLAKEIIPKSVTIEHISKKVSPTGEISSAPKDFAIYGLKEEKEELGTFLGQFLYDTEGDLIQTFQLKNESSESMSYVKLKVLSNWGHPNYTCIYRFRVHGNLQYI</sequence>
<proteinExistence type="predicted"/>
<dbReference type="Gene3D" id="2.60.120.260">
    <property type="entry name" value="Galactose-binding domain-like"/>
    <property type="match status" value="1"/>
</dbReference>
<dbReference type="EMBL" id="OX395138">
    <property type="protein sequence ID" value="CAI5789552.1"/>
    <property type="molecule type" value="Genomic_DNA"/>
</dbReference>
<evidence type="ECO:0000313" key="9">
    <source>
        <dbReference type="EMBL" id="CAI5789552.1"/>
    </source>
</evidence>
<dbReference type="GO" id="GO:0034993">
    <property type="term" value="C:meiotic nuclear membrane microtubule tethering complex"/>
    <property type="evidence" value="ECO:0007669"/>
    <property type="project" value="TreeGrafter"/>
</dbReference>
<dbReference type="Pfam" id="PF07738">
    <property type="entry name" value="Sad1_UNC"/>
    <property type="match status" value="1"/>
</dbReference>
<feature type="region of interest" description="Disordered" evidence="6">
    <location>
        <begin position="1"/>
        <end position="31"/>
    </location>
</feature>
<evidence type="ECO:0000256" key="6">
    <source>
        <dbReference type="SAM" id="MobiDB-lite"/>
    </source>
</evidence>
<evidence type="ECO:0000256" key="1">
    <source>
        <dbReference type="ARBA" id="ARBA00022692"/>
    </source>
</evidence>
<dbReference type="FunFam" id="2.60.120.260:FF:000009">
    <property type="entry name" value="SUN domain-containing protein 1 isoform X1"/>
    <property type="match status" value="1"/>
</dbReference>
<evidence type="ECO:0000313" key="10">
    <source>
        <dbReference type="Proteomes" id="UP001178461"/>
    </source>
</evidence>
<keyword evidence="2 7" id="KW-1133">Transmembrane helix</keyword>
<dbReference type="PROSITE" id="PS51469">
    <property type="entry name" value="SUN"/>
    <property type="match status" value="1"/>
</dbReference>
<dbReference type="Proteomes" id="UP001178461">
    <property type="component" value="Chromosome 13"/>
</dbReference>
<dbReference type="GO" id="GO:0005637">
    <property type="term" value="C:nuclear inner membrane"/>
    <property type="evidence" value="ECO:0007669"/>
    <property type="project" value="UniProtKB-SubCell"/>
</dbReference>
<dbReference type="PANTHER" id="PTHR12911:SF24">
    <property type="entry name" value="SUN DOMAIN-CONTAINING PROTEIN 3"/>
    <property type="match status" value="1"/>
</dbReference>
<reference evidence="9" key="1">
    <citation type="submission" date="2022-12" db="EMBL/GenBank/DDBJ databases">
        <authorList>
            <person name="Alioto T."/>
            <person name="Alioto T."/>
            <person name="Gomez Garrido J."/>
        </authorList>
    </citation>
    <scope>NUCLEOTIDE SEQUENCE</scope>
</reference>
<keyword evidence="1 7" id="KW-0812">Transmembrane</keyword>
<dbReference type="InterPro" id="IPR045119">
    <property type="entry name" value="SUN1-5"/>
</dbReference>
<evidence type="ECO:0000256" key="3">
    <source>
        <dbReference type="ARBA" id="ARBA00023054"/>
    </source>
</evidence>
<keyword evidence="10" id="KW-1185">Reference proteome</keyword>
<evidence type="ECO:0000256" key="4">
    <source>
        <dbReference type="ARBA" id="ARBA00023136"/>
    </source>
</evidence>
<comment type="subcellular location">
    <subcellularLocation>
        <location evidence="5">Nucleus inner membrane</location>
        <topology evidence="5">Single-pass type II membrane protein</topology>
    </subcellularLocation>
</comment>
<dbReference type="InterPro" id="IPR012919">
    <property type="entry name" value="SUN_dom"/>
</dbReference>
<accession>A0AA35L5C4</accession>
<dbReference type="PANTHER" id="PTHR12911">
    <property type="entry name" value="SAD1/UNC-84-LIKE PROTEIN-RELATED"/>
    <property type="match status" value="1"/>
</dbReference>
<gene>
    <name evidence="9" type="ORF">PODLI_1B016422</name>
</gene>
<name>A0AA35L5C4_9SAUR</name>
<feature type="compositionally biased region" description="Polar residues" evidence="6">
    <location>
        <begin position="7"/>
        <end position="31"/>
    </location>
</feature>
<feature type="transmembrane region" description="Helical" evidence="7">
    <location>
        <begin position="109"/>
        <end position="128"/>
    </location>
</feature>
<protein>
    <recommendedName>
        <fullName evidence="8">SUN domain-containing protein</fullName>
    </recommendedName>
</protein>
<keyword evidence="3" id="KW-0175">Coiled coil</keyword>
<dbReference type="AlphaFoldDB" id="A0AA35L5C4"/>
<evidence type="ECO:0000256" key="2">
    <source>
        <dbReference type="ARBA" id="ARBA00022989"/>
    </source>
</evidence>